<gene>
    <name evidence="2" type="ORF">CPEL01642_LOCUS17116</name>
</gene>
<dbReference type="EMBL" id="HBEY01035873">
    <property type="protein sequence ID" value="CAD8613736.1"/>
    <property type="molecule type" value="Transcribed_RNA"/>
</dbReference>
<feature type="domain" description="Nucleotidyl transferase" evidence="1">
    <location>
        <begin position="49"/>
        <end position="147"/>
    </location>
</feature>
<dbReference type="InterPro" id="IPR029044">
    <property type="entry name" value="Nucleotide-diphossugar_trans"/>
</dbReference>
<accession>A0A7S0LLM0</accession>
<proteinExistence type="predicted"/>
<dbReference type="SUPFAM" id="SSF56784">
    <property type="entry name" value="HAD-like"/>
    <property type="match status" value="1"/>
</dbReference>
<evidence type="ECO:0000259" key="1">
    <source>
        <dbReference type="Pfam" id="PF00483"/>
    </source>
</evidence>
<dbReference type="AlphaFoldDB" id="A0A7S0LLM0"/>
<name>A0A7S0LLM0_9EUKA</name>
<dbReference type="SUPFAM" id="SSF53448">
    <property type="entry name" value="Nucleotide-diphospho-sugar transferases"/>
    <property type="match status" value="1"/>
</dbReference>
<organism evidence="2">
    <name type="scientific">Coccolithus braarudii</name>
    <dbReference type="NCBI Taxonomy" id="221442"/>
    <lineage>
        <taxon>Eukaryota</taxon>
        <taxon>Haptista</taxon>
        <taxon>Haptophyta</taxon>
        <taxon>Prymnesiophyceae</taxon>
        <taxon>Coccolithales</taxon>
        <taxon>Coccolithaceae</taxon>
        <taxon>Coccolithus</taxon>
    </lineage>
</organism>
<dbReference type="InterPro" id="IPR023214">
    <property type="entry name" value="HAD_sf"/>
</dbReference>
<evidence type="ECO:0000313" key="2">
    <source>
        <dbReference type="EMBL" id="CAD8613736.1"/>
    </source>
</evidence>
<protein>
    <recommendedName>
        <fullName evidence="1">Nucleotidyl transferase domain-containing protein</fullName>
    </recommendedName>
</protein>
<dbReference type="InterPro" id="IPR036412">
    <property type="entry name" value="HAD-like_sf"/>
</dbReference>
<dbReference type="Pfam" id="PF00483">
    <property type="entry name" value="NTP_transferase"/>
    <property type="match status" value="1"/>
</dbReference>
<dbReference type="Pfam" id="PF08282">
    <property type="entry name" value="Hydrolase_3"/>
    <property type="match status" value="1"/>
</dbReference>
<sequence>MILWVLDNLNLQPKDALVIVYDPGFIPPKFWEPIQEKYPTLSLVQLPGPTRGAAETVMIGLRGISKALRSRPVMLVDGDTFYEEDIVSKYREVATSANGVFWFADTQPKPLYSYIVFDAASRRITQVKEKVKISNHANSGCYCFMSGSELESQCQALLDGGSTQLSQDAVGEYYTSGVIGQMIEEGRAFTALQVLPEKMHVLGTPKQLQDFCLLRPHQPAIRFCFDLDHTLVTGPKVSGDYSTCEPIAENIAVCRALYEQGHYIIIATGRRMRTHKGNVAAVIADIGEVTIAKLKEFRIPYHELSFGKPWAQFYIDDLAVSAFRDLHKETGFYLGAPRCSAAPSSSAAAPKPVPAVTPPSAVPSPNWSLSSPSWPLLLLVAALSAAAGVLAGKKLR</sequence>
<reference evidence="2" key="1">
    <citation type="submission" date="2021-01" db="EMBL/GenBank/DDBJ databases">
        <authorList>
            <person name="Corre E."/>
            <person name="Pelletier E."/>
            <person name="Niang G."/>
            <person name="Scheremetjew M."/>
            <person name="Finn R."/>
            <person name="Kale V."/>
            <person name="Holt S."/>
            <person name="Cochrane G."/>
            <person name="Meng A."/>
            <person name="Brown T."/>
            <person name="Cohen L."/>
        </authorList>
    </citation>
    <scope>NUCLEOTIDE SEQUENCE</scope>
    <source>
        <strain evidence="2">PLY182g</strain>
    </source>
</reference>
<dbReference type="Gene3D" id="3.40.50.1000">
    <property type="entry name" value="HAD superfamily/HAD-like"/>
    <property type="match status" value="1"/>
</dbReference>
<dbReference type="InterPro" id="IPR005835">
    <property type="entry name" value="NTP_transferase_dom"/>
</dbReference>
<dbReference type="Gene3D" id="3.90.550.10">
    <property type="entry name" value="Spore Coat Polysaccharide Biosynthesis Protein SpsA, Chain A"/>
    <property type="match status" value="1"/>
</dbReference>